<accession>A0A0V1FH49</accession>
<sequence>MFRIFFERENKIDSSMPITKASSITEVHTGITAVLQQYKEKWVSDAEWSIDTHVQNILDYLKIFVFETVCDLRISFNVACQAVFDCTILLEEDSE</sequence>
<protein>
    <submittedName>
        <fullName evidence="1">Uncharacterized protein</fullName>
    </submittedName>
</protein>
<evidence type="ECO:0000313" key="2">
    <source>
        <dbReference type="Proteomes" id="UP000054995"/>
    </source>
</evidence>
<keyword evidence="2" id="KW-1185">Reference proteome</keyword>
<comment type="caution">
    <text evidence="1">The sequence shown here is derived from an EMBL/GenBank/DDBJ whole genome shotgun (WGS) entry which is preliminary data.</text>
</comment>
<organism evidence="1 2">
    <name type="scientific">Trichinella pseudospiralis</name>
    <name type="common">Parasitic roundworm</name>
    <dbReference type="NCBI Taxonomy" id="6337"/>
    <lineage>
        <taxon>Eukaryota</taxon>
        <taxon>Metazoa</taxon>
        <taxon>Ecdysozoa</taxon>
        <taxon>Nematoda</taxon>
        <taxon>Enoplea</taxon>
        <taxon>Dorylaimia</taxon>
        <taxon>Trichinellida</taxon>
        <taxon>Trichinellidae</taxon>
        <taxon>Trichinella</taxon>
    </lineage>
</organism>
<dbReference type="EMBL" id="JYDT01000098">
    <property type="protein sequence ID" value="KRY85087.1"/>
    <property type="molecule type" value="Genomic_DNA"/>
</dbReference>
<name>A0A0V1FH49_TRIPS</name>
<reference evidence="1 2" key="1">
    <citation type="submission" date="2015-01" db="EMBL/GenBank/DDBJ databases">
        <title>Evolution of Trichinella species and genotypes.</title>
        <authorList>
            <person name="Korhonen P.K."/>
            <person name="Edoardo P."/>
            <person name="Giuseppe L.R."/>
            <person name="Gasser R.B."/>
        </authorList>
    </citation>
    <scope>NUCLEOTIDE SEQUENCE [LARGE SCALE GENOMIC DNA]</scope>
    <source>
        <strain evidence="1">ISS470</strain>
    </source>
</reference>
<dbReference type="AlphaFoldDB" id="A0A0V1FH49"/>
<gene>
    <name evidence="1" type="ORF">T4D_15036</name>
</gene>
<evidence type="ECO:0000313" key="1">
    <source>
        <dbReference type="EMBL" id="KRY85087.1"/>
    </source>
</evidence>
<proteinExistence type="predicted"/>
<dbReference type="Proteomes" id="UP000054995">
    <property type="component" value="Unassembled WGS sequence"/>
</dbReference>